<dbReference type="Pfam" id="PF04289">
    <property type="entry name" value="DUF447_N"/>
    <property type="match status" value="1"/>
</dbReference>
<evidence type="ECO:0000313" key="5">
    <source>
        <dbReference type="Proteomes" id="UP000628840"/>
    </source>
</evidence>
<dbReference type="AlphaFoldDB" id="A0A830EZB8"/>
<proteinExistence type="predicted"/>
<evidence type="ECO:0000259" key="3">
    <source>
        <dbReference type="Pfam" id="PF20766"/>
    </source>
</evidence>
<dbReference type="Proteomes" id="UP000628840">
    <property type="component" value="Unassembled WGS sequence"/>
</dbReference>
<organism evidence="4 5">
    <name type="scientific">Halarchaeum grantii</name>
    <dbReference type="NCBI Taxonomy" id="1193105"/>
    <lineage>
        <taxon>Archaea</taxon>
        <taxon>Methanobacteriati</taxon>
        <taxon>Methanobacteriota</taxon>
        <taxon>Stenosarchaea group</taxon>
        <taxon>Halobacteria</taxon>
        <taxon>Halobacteriales</taxon>
        <taxon>Halobacteriaceae</taxon>
    </lineage>
</organism>
<feature type="domain" description="DUF447" evidence="3">
    <location>
        <begin position="147"/>
        <end position="200"/>
    </location>
</feature>
<dbReference type="Pfam" id="PF20766">
    <property type="entry name" value="DUF447_C"/>
    <property type="match status" value="1"/>
</dbReference>
<dbReference type="InterPro" id="IPR049288">
    <property type="entry name" value="DUF447_C"/>
</dbReference>
<evidence type="ECO:0008006" key="6">
    <source>
        <dbReference type="Google" id="ProtNLM"/>
    </source>
</evidence>
<dbReference type="EMBL" id="BMPF01000001">
    <property type="protein sequence ID" value="GGL24806.1"/>
    <property type="molecule type" value="Genomic_DNA"/>
</dbReference>
<feature type="domain" description="DUF447" evidence="2">
    <location>
        <begin position="12"/>
        <end position="138"/>
    </location>
</feature>
<feature type="compositionally biased region" description="Basic and acidic residues" evidence="1">
    <location>
        <begin position="37"/>
        <end position="46"/>
    </location>
</feature>
<dbReference type="InterPro" id="IPR012349">
    <property type="entry name" value="Split_barrel_FMN-bd"/>
</dbReference>
<accession>A0A830EZB8</accession>
<sequence length="204" mass="22304">MSEWPTPLRGVTETVVTTRGPNGLWNLAALGVHAPERSEGADRASGEGRPASTAPATARTFGRTRTWRNFRERGGGYVQFVDDAVTFVEAALSVVEREEPVLPGAAAWARVDVERTGVEEREGTRVATWALSPVESRVVREAVPTTNRGYAAVIEATVAASRLDVPGYDTEVLRERLDYFESVCERCGGPREREAFERLRALSG</sequence>
<comment type="caution">
    <text evidence="4">The sequence shown here is derived from an EMBL/GenBank/DDBJ whole genome shotgun (WGS) entry which is preliminary data.</text>
</comment>
<evidence type="ECO:0000256" key="1">
    <source>
        <dbReference type="SAM" id="MobiDB-lite"/>
    </source>
</evidence>
<dbReference type="Gene3D" id="1.20.58.290">
    <property type="entry name" value="Hypothetical membrane protein ta0354_69_121"/>
    <property type="match status" value="1"/>
</dbReference>
<dbReference type="InterPro" id="IPR007386">
    <property type="entry name" value="DUF447_N"/>
</dbReference>
<protein>
    <recommendedName>
        <fullName evidence="6">DUF447 family protein</fullName>
    </recommendedName>
</protein>
<reference evidence="4 5" key="1">
    <citation type="journal article" date="2019" name="Int. J. Syst. Evol. Microbiol.">
        <title>The Global Catalogue of Microorganisms (GCM) 10K type strain sequencing project: providing services to taxonomists for standard genome sequencing and annotation.</title>
        <authorList>
            <consortium name="The Broad Institute Genomics Platform"/>
            <consortium name="The Broad Institute Genome Sequencing Center for Infectious Disease"/>
            <person name="Wu L."/>
            <person name="Ma J."/>
        </authorList>
    </citation>
    <scope>NUCLEOTIDE SEQUENCE [LARGE SCALE GENOMIC DNA]</scope>
    <source>
        <strain evidence="4 5">JCM 19585</strain>
    </source>
</reference>
<keyword evidence="5" id="KW-1185">Reference proteome</keyword>
<feature type="compositionally biased region" description="Low complexity" evidence="1">
    <location>
        <begin position="49"/>
        <end position="59"/>
    </location>
</feature>
<gene>
    <name evidence="4" type="ORF">GCM10009037_05400</name>
</gene>
<name>A0A830EZB8_9EURY</name>
<feature type="region of interest" description="Disordered" evidence="1">
    <location>
        <begin position="37"/>
        <end position="59"/>
    </location>
</feature>
<dbReference type="Gene3D" id="2.30.110.10">
    <property type="entry name" value="Electron Transport, Fmn-binding Protein, Chain A"/>
    <property type="match status" value="1"/>
</dbReference>
<dbReference type="SUPFAM" id="SSF50475">
    <property type="entry name" value="FMN-binding split barrel"/>
    <property type="match status" value="1"/>
</dbReference>
<evidence type="ECO:0000313" key="4">
    <source>
        <dbReference type="EMBL" id="GGL24806.1"/>
    </source>
</evidence>
<evidence type="ECO:0000259" key="2">
    <source>
        <dbReference type="Pfam" id="PF04289"/>
    </source>
</evidence>
<dbReference type="RefSeq" id="WP_229870860.1">
    <property type="nucleotide sequence ID" value="NZ_BMPF01000001.1"/>
</dbReference>